<protein>
    <recommendedName>
        <fullName evidence="4">DUF4199 domain-containing protein</fullName>
    </recommendedName>
</protein>
<keyword evidence="3" id="KW-1185">Reference proteome</keyword>
<evidence type="ECO:0000313" key="2">
    <source>
        <dbReference type="EMBL" id="SKA18584.1"/>
    </source>
</evidence>
<keyword evidence="1" id="KW-0812">Transmembrane</keyword>
<dbReference type="STRING" id="413434.SAMN04488132_11426"/>
<name>A0A1T4RRJ4_9BACT</name>
<organism evidence="2 3">
    <name type="scientific">Sediminibacterium ginsengisoli</name>
    <dbReference type="NCBI Taxonomy" id="413434"/>
    <lineage>
        <taxon>Bacteria</taxon>
        <taxon>Pseudomonadati</taxon>
        <taxon>Bacteroidota</taxon>
        <taxon>Chitinophagia</taxon>
        <taxon>Chitinophagales</taxon>
        <taxon>Chitinophagaceae</taxon>
        <taxon>Sediminibacterium</taxon>
    </lineage>
</organism>
<feature type="transmembrane region" description="Helical" evidence="1">
    <location>
        <begin position="40"/>
        <end position="60"/>
    </location>
</feature>
<keyword evidence="1" id="KW-1133">Transmembrane helix</keyword>
<reference evidence="2 3" key="1">
    <citation type="submission" date="2017-02" db="EMBL/GenBank/DDBJ databases">
        <authorList>
            <person name="Peterson S.W."/>
        </authorList>
    </citation>
    <scope>NUCLEOTIDE SEQUENCE [LARGE SCALE GENOMIC DNA]</scope>
    <source>
        <strain evidence="2 3">DSM 22335</strain>
    </source>
</reference>
<gene>
    <name evidence="2" type="ORF">SAMN04488132_11426</name>
</gene>
<evidence type="ECO:0008006" key="4">
    <source>
        <dbReference type="Google" id="ProtNLM"/>
    </source>
</evidence>
<proteinExistence type="predicted"/>
<dbReference type="OrthoDB" id="662441at2"/>
<feature type="transmembrane region" description="Helical" evidence="1">
    <location>
        <begin position="14"/>
        <end position="34"/>
    </location>
</feature>
<dbReference type="AlphaFoldDB" id="A0A1T4RRJ4"/>
<accession>A0A1T4RRJ4</accession>
<feature type="transmembrane region" description="Helical" evidence="1">
    <location>
        <begin position="130"/>
        <end position="156"/>
    </location>
</feature>
<evidence type="ECO:0000313" key="3">
    <source>
        <dbReference type="Proteomes" id="UP000190888"/>
    </source>
</evidence>
<dbReference type="RefSeq" id="WP_139367222.1">
    <property type="nucleotide sequence ID" value="NZ_FUWH01000014.1"/>
</dbReference>
<sequence>MANPFFDRRHISEYLLYGGLAAVLYSLTVWYYLWKAEYESSWIAYLGSGLFMLVIMWYNIRLTQRRSDYKSAVKMMFAGHLAAITGVMLSVIISMLLCYSYIPGFMSGDSQDAFLDNAPAGLNVNNSGTLLMIFLPATIGNLGAGAFISLVISYVIKPDQTKDKPAPIV</sequence>
<dbReference type="EMBL" id="FUWH01000014">
    <property type="protein sequence ID" value="SKA18584.1"/>
    <property type="molecule type" value="Genomic_DNA"/>
</dbReference>
<evidence type="ECO:0000256" key="1">
    <source>
        <dbReference type="SAM" id="Phobius"/>
    </source>
</evidence>
<feature type="transmembrane region" description="Helical" evidence="1">
    <location>
        <begin position="81"/>
        <end position="102"/>
    </location>
</feature>
<keyword evidence="1" id="KW-0472">Membrane</keyword>
<dbReference type="Proteomes" id="UP000190888">
    <property type="component" value="Unassembled WGS sequence"/>
</dbReference>